<dbReference type="AlphaFoldDB" id="A0A699WJK2"/>
<gene>
    <name evidence="2" type="ORF">Tci_919212</name>
</gene>
<protein>
    <submittedName>
        <fullName evidence="2">Uncharacterized protein</fullName>
    </submittedName>
</protein>
<evidence type="ECO:0000313" key="2">
    <source>
        <dbReference type="EMBL" id="GFD47243.1"/>
    </source>
</evidence>
<reference evidence="2" key="1">
    <citation type="journal article" date="2019" name="Sci. Rep.">
        <title>Draft genome of Tanacetum cinerariifolium, the natural source of mosquito coil.</title>
        <authorList>
            <person name="Yamashiro T."/>
            <person name="Shiraishi A."/>
            <person name="Satake H."/>
            <person name="Nakayama K."/>
        </authorList>
    </citation>
    <scope>NUCLEOTIDE SEQUENCE</scope>
</reference>
<proteinExistence type="predicted"/>
<accession>A0A699WJK2</accession>
<feature type="region of interest" description="Disordered" evidence="1">
    <location>
        <begin position="1"/>
        <end position="71"/>
    </location>
</feature>
<feature type="compositionally biased region" description="Acidic residues" evidence="1">
    <location>
        <begin position="44"/>
        <end position="54"/>
    </location>
</feature>
<feature type="non-terminal residue" evidence="2">
    <location>
        <position position="134"/>
    </location>
</feature>
<evidence type="ECO:0000256" key="1">
    <source>
        <dbReference type="SAM" id="MobiDB-lite"/>
    </source>
</evidence>
<comment type="caution">
    <text evidence="2">The sequence shown here is derived from an EMBL/GenBank/DDBJ whole genome shotgun (WGS) entry which is preliminary data.</text>
</comment>
<feature type="region of interest" description="Disordered" evidence="1">
    <location>
        <begin position="110"/>
        <end position="134"/>
    </location>
</feature>
<feature type="compositionally biased region" description="Low complexity" evidence="1">
    <location>
        <begin position="115"/>
        <end position="124"/>
    </location>
</feature>
<feature type="compositionally biased region" description="Basic and acidic residues" evidence="1">
    <location>
        <begin position="13"/>
        <end position="24"/>
    </location>
</feature>
<sequence>DEQTNSDNDDDDFIHPKFSTHDEEAKDEESFDLIVQTPSHDDKTDTEDNNEDNDGMNVEGDKGANEEDDADELYRDVNINLEGKDIQMADVQATEVIEDTHVILTLVNPEGQQHSSSVSSRFVSNMLNPSPDIG</sequence>
<organism evidence="2">
    <name type="scientific">Tanacetum cinerariifolium</name>
    <name type="common">Dalmatian daisy</name>
    <name type="synonym">Chrysanthemum cinerariifolium</name>
    <dbReference type="NCBI Taxonomy" id="118510"/>
    <lineage>
        <taxon>Eukaryota</taxon>
        <taxon>Viridiplantae</taxon>
        <taxon>Streptophyta</taxon>
        <taxon>Embryophyta</taxon>
        <taxon>Tracheophyta</taxon>
        <taxon>Spermatophyta</taxon>
        <taxon>Magnoliopsida</taxon>
        <taxon>eudicotyledons</taxon>
        <taxon>Gunneridae</taxon>
        <taxon>Pentapetalae</taxon>
        <taxon>asterids</taxon>
        <taxon>campanulids</taxon>
        <taxon>Asterales</taxon>
        <taxon>Asteraceae</taxon>
        <taxon>Asteroideae</taxon>
        <taxon>Anthemideae</taxon>
        <taxon>Anthemidinae</taxon>
        <taxon>Tanacetum</taxon>
    </lineage>
</organism>
<name>A0A699WJK2_TANCI</name>
<dbReference type="EMBL" id="BKCJ011694310">
    <property type="protein sequence ID" value="GFD47243.1"/>
    <property type="molecule type" value="Genomic_DNA"/>
</dbReference>
<feature type="compositionally biased region" description="Acidic residues" evidence="1">
    <location>
        <begin position="1"/>
        <end position="12"/>
    </location>
</feature>
<feature type="non-terminal residue" evidence="2">
    <location>
        <position position="1"/>
    </location>
</feature>